<comment type="caution">
    <text evidence="1">The sequence shown here is derived from an EMBL/GenBank/DDBJ whole genome shotgun (WGS) entry which is preliminary data.</text>
</comment>
<dbReference type="Proteomes" id="UP000011783">
    <property type="component" value="Unassembled WGS sequence"/>
</dbReference>
<sequence>MSNKEEDFQKEKIIKTLKYLDSWFSAKPEISKGAKSSASVSSNEDPYENFRKEIIKIKGKEKISL</sequence>
<organism evidence="1 2">
    <name type="scientific">Leptospira borgpetersenii str. 200701203</name>
    <dbReference type="NCBI Taxonomy" id="1193007"/>
    <lineage>
        <taxon>Bacteria</taxon>
        <taxon>Pseudomonadati</taxon>
        <taxon>Spirochaetota</taxon>
        <taxon>Spirochaetia</taxon>
        <taxon>Leptospirales</taxon>
        <taxon>Leptospiraceae</taxon>
        <taxon>Leptospira</taxon>
    </lineage>
</organism>
<dbReference type="EMBL" id="AKWO02000083">
    <property type="protein sequence ID" value="EMF98611.1"/>
    <property type="molecule type" value="Genomic_DNA"/>
</dbReference>
<dbReference type="AlphaFoldDB" id="M3GCG7"/>
<dbReference type="BioCyc" id="LBOR1193007:G11KN-3685-MONOMER"/>
<gene>
    <name evidence="1" type="ORF">LEP1GSC123_1871</name>
</gene>
<evidence type="ECO:0000313" key="1">
    <source>
        <dbReference type="EMBL" id="EMF98611.1"/>
    </source>
</evidence>
<name>M3GCG7_LEPBO</name>
<proteinExistence type="predicted"/>
<accession>M3GCG7</accession>
<evidence type="ECO:0000313" key="2">
    <source>
        <dbReference type="Proteomes" id="UP000011783"/>
    </source>
</evidence>
<protein>
    <submittedName>
        <fullName evidence="1">Uncharacterized protein</fullName>
    </submittedName>
</protein>
<reference evidence="1 2" key="1">
    <citation type="submission" date="2013-01" db="EMBL/GenBank/DDBJ databases">
        <authorList>
            <person name="Harkins D.M."/>
            <person name="Durkin A.S."/>
            <person name="Brinkac L.M."/>
            <person name="Haft D.H."/>
            <person name="Selengut J.D."/>
            <person name="Sanka R."/>
            <person name="DePew J."/>
            <person name="Purushe J."/>
            <person name="Picardeau M."/>
            <person name="Werts C."/>
            <person name="Goarant C."/>
            <person name="Vinetz J.M."/>
            <person name="Sutton G.G."/>
            <person name="Nierman W.C."/>
            <person name="Fouts D.E."/>
        </authorList>
    </citation>
    <scope>NUCLEOTIDE SEQUENCE [LARGE SCALE GENOMIC DNA]</scope>
    <source>
        <strain evidence="1 2">200701203</strain>
    </source>
</reference>